<proteinExistence type="predicted"/>
<sequence length="100" mass="10336">MVVVVVWTDASAAVQLQPAVVTGAAQWLDVGAAVQLQCPMGGGRPGPPPGSASGLAPLLSHWLPPIGTARHWYRLNWTGVGTHLRASIWVVPVPVGAETA</sequence>
<dbReference type="EMBL" id="RXIC02000204">
    <property type="protein sequence ID" value="KAB1200184.1"/>
    <property type="molecule type" value="Genomic_DNA"/>
</dbReference>
<organism evidence="1 2">
    <name type="scientific">Morella rubra</name>
    <name type="common">Chinese bayberry</name>
    <dbReference type="NCBI Taxonomy" id="262757"/>
    <lineage>
        <taxon>Eukaryota</taxon>
        <taxon>Viridiplantae</taxon>
        <taxon>Streptophyta</taxon>
        <taxon>Embryophyta</taxon>
        <taxon>Tracheophyta</taxon>
        <taxon>Spermatophyta</taxon>
        <taxon>Magnoliopsida</taxon>
        <taxon>eudicotyledons</taxon>
        <taxon>Gunneridae</taxon>
        <taxon>Pentapetalae</taxon>
        <taxon>rosids</taxon>
        <taxon>fabids</taxon>
        <taxon>Fagales</taxon>
        <taxon>Myricaceae</taxon>
        <taxon>Morella</taxon>
    </lineage>
</organism>
<gene>
    <name evidence="1" type="ORF">CJ030_MR0G007894</name>
</gene>
<protein>
    <submittedName>
        <fullName evidence="1">Uncharacterized protein</fullName>
    </submittedName>
</protein>
<evidence type="ECO:0000313" key="1">
    <source>
        <dbReference type="EMBL" id="KAB1200184.1"/>
    </source>
</evidence>
<comment type="caution">
    <text evidence="1">The sequence shown here is derived from an EMBL/GenBank/DDBJ whole genome shotgun (WGS) entry which is preliminary data.</text>
</comment>
<keyword evidence="2" id="KW-1185">Reference proteome</keyword>
<evidence type="ECO:0000313" key="2">
    <source>
        <dbReference type="Proteomes" id="UP000516437"/>
    </source>
</evidence>
<accession>A0A6A1UI38</accession>
<dbReference type="Proteomes" id="UP000516437">
    <property type="component" value="Unassembled WGS sequence"/>
</dbReference>
<name>A0A6A1UI38_9ROSI</name>
<reference evidence="1 2" key="1">
    <citation type="journal article" date="2019" name="Plant Biotechnol. J.">
        <title>The red bayberry genome and genetic basis of sex determination.</title>
        <authorList>
            <person name="Jia H.M."/>
            <person name="Jia H.J."/>
            <person name="Cai Q.L."/>
            <person name="Wang Y."/>
            <person name="Zhao H.B."/>
            <person name="Yang W.F."/>
            <person name="Wang G.Y."/>
            <person name="Li Y.H."/>
            <person name="Zhan D.L."/>
            <person name="Shen Y.T."/>
            <person name="Niu Q.F."/>
            <person name="Chang L."/>
            <person name="Qiu J."/>
            <person name="Zhao L."/>
            <person name="Xie H.B."/>
            <person name="Fu W.Y."/>
            <person name="Jin J."/>
            <person name="Li X.W."/>
            <person name="Jiao Y."/>
            <person name="Zhou C.C."/>
            <person name="Tu T."/>
            <person name="Chai C.Y."/>
            <person name="Gao J.L."/>
            <person name="Fan L.J."/>
            <person name="van de Weg E."/>
            <person name="Wang J.Y."/>
            <person name="Gao Z.S."/>
        </authorList>
    </citation>
    <scope>NUCLEOTIDE SEQUENCE [LARGE SCALE GENOMIC DNA]</scope>
    <source>
        <tissue evidence="1">Leaves</tissue>
    </source>
</reference>
<dbReference type="AlphaFoldDB" id="A0A6A1UI38"/>